<dbReference type="PROSITE" id="PS50207">
    <property type="entry name" value="CASPASE_P10"/>
    <property type="match status" value="1"/>
</dbReference>
<dbReference type="RefSeq" id="XP_034411052.1">
    <property type="nucleotide sequence ID" value="XM_034555161.1"/>
</dbReference>
<evidence type="ECO:0000256" key="3">
    <source>
        <dbReference type="PIRSR" id="PIRSR038001-1"/>
    </source>
</evidence>
<feature type="region of interest" description="Disordered" evidence="5">
    <location>
        <begin position="105"/>
        <end position="126"/>
    </location>
</feature>
<dbReference type="Ensembl" id="ENSCLMT00005032118.1">
    <property type="protein sequence ID" value="ENSCLMP00005030767.1"/>
    <property type="gene ID" value="ENSCLMG00005014908.1"/>
</dbReference>
<dbReference type="InterPro" id="IPR011600">
    <property type="entry name" value="Pept_C14_caspase"/>
</dbReference>
<dbReference type="CDD" id="cd00032">
    <property type="entry name" value="CASc"/>
    <property type="match status" value="1"/>
</dbReference>
<dbReference type="CDD" id="cd01671">
    <property type="entry name" value="CARD"/>
    <property type="match status" value="1"/>
</dbReference>
<dbReference type="GO" id="GO:0042981">
    <property type="term" value="P:regulation of apoptotic process"/>
    <property type="evidence" value="ECO:0007669"/>
    <property type="project" value="InterPro"/>
</dbReference>
<dbReference type="GO" id="GO:0006915">
    <property type="term" value="P:apoptotic process"/>
    <property type="evidence" value="ECO:0007669"/>
    <property type="project" value="UniProtKB-KW"/>
</dbReference>
<dbReference type="PIRSF" id="PIRSF038001">
    <property type="entry name" value="Caspase_ICE"/>
    <property type="match status" value="1"/>
</dbReference>
<evidence type="ECO:0000259" key="8">
    <source>
        <dbReference type="PROSITE" id="PS50209"/>
    </source>
</evidence>
<dbReference type="GO" id="GO:0004197">
    <property type="term" value="F:cysteine-type endopeptidase activity"/>
    <property type="evidence" value="ECO:0007669"/>
    <property type="project" value="InterPro"/>
</dbReference>
<dbReference type="SMART" id="SM00115">
    <property type="entry name" value="CASc"/>
    <property type="match status" value="1"/>
</dbReference>
<name>A0A8C3G312_CYCLU</name>
<dbReference type="PANTHER" id="PTHR48169">
    <property type="entry name" value="DED DOMAIN-CONTAINING PROTEIN"/>
    <property type="match status" value="1"/>
</dbReference>
<dbReference type="PANTHER" id="PTHR48169:SF7">
    <property type="entry name" value="CASPASE 10"/>
    <property type="match status" value="1"/>
</dbReference>
<dbReference type="InterPro" id="IPR015917">
    <property type="entry name" value="Pept_C14A"/>
</dbReference>
<feature type="active site" evidence="3">
    <location>
        <position position="275"/>
    </location>
</feature>
<dbReference type="GO" id="GO:0005737">
    <property type="term" value="C:cytoplasm"/>
    <property type="evidence" value="ECO:0007669"/>
    <property type="project" value="UniProtKB-ARBA"/>
</dbReference>
<evidence type="ECO:0000313" key="10">
    <source>
        <dbReference type="Proteomes" id="UP000694565"/>
    </source>
</evidence>
<dbReference type="SUPFAM" id="SSF52129">
    <property type="entry name" value="Caspase-like"/>
    <property type="match status" value="1"/>
</dbReference>
<dbReference type="Gene3D" id="3.40.50.1460">
    <property type="match status" value="1"/>
</dbReference>
<dbReference type="AlphaFoldDB" id="A0A8C3G312"/>
<evidence type="ECO:0008006" key="11">
    <source>
        <dbReference type="Google" id="ProtNLM"/>
    </source>
</evidence>
<evidence type="ECO:0000256" key="2">
    <source>
        <dbReference type="ARBA" id="ARBA00022703"/>
    </source>
</evidence>
<reference evidence="9" key="2">
    <citation type="submission" date="2025-09" db="UniProtKB">
        <authorList>
            <consortium name="Ensembl"/>
        </authorList>
    </citation>
    <scope>IDENTIFICATION</scope>
</reference>
<dbReference type="GO" id="GO:0051604">
    <property type="term" value="P:protein maturation"/>
    <property type="evidence" value="ECO:0007669"/>
    <property type="project" value="UniProtKB-ARBA"/>
</dbReference>
<dbReference type="PROSITE" id="PS01122">
    <property type="entry name" value="CASPASE_CYS"/>
    <property type="match status" value="1"/>
</dbReference>
<organism evidence="9 10">
    <name type="scientific">Cyclopterus lumpus</name>
    <name type="common">Lumpsucker</name>
    <dbReference type="NCBI Taxonomy" id="8103"/>
    <lineage>
        <taxon>Eukaryota</taxon>
        <taxon>Metazoa</taxon>
        <taxon>Chordata</taxon>
        <taxon>Craniata</taxon>
        <taxon>Vertebrata</taxon>
        <taxon>Euteleostomi</taxon>
        <taxon>Actinopterygii</taxon>
        <taxon>Neopterygii</taxon>
        <taxon>Teleostei</taxon>
        <taxon>Neoteleostei</taxon>
        <taxon>Acanthomorphata</taxon>
        <taxon>Eupercaria</taxon>
        <taxon>Perciformes</taxon>
        <taxon>Cottioidei</taxon>
        <taxon>Cottales</taxon>
        <taxon>Cyclopteridae</taxon>
        <taxon>Cyclopterus</taxon>
    </lineage>
</organism>
<keyword evidence="10" id="KW-1185">Reference proteome</keyword>
<dbReference type="PRINTS" id="PR00376">
    <property type="entry name" value="IL1BCENZYME"/>
</dbReference>
<dbReference type="InterPro" id="IPR002138">
    <property type="entry name" value="Pept_C14_p10"/>
</dbReference>
<sequence length="389" mass="43699">MSAQDTLRRNKTAIQQTLCSDYMFILNKVYERNLIRPRDYTNLKSINKEHVEGHVVELVDKLMHKGEDYCKDFLNLLQTDDVQQTYPELTSILSDTSFLSKPVQACSADDNDVPPPESKRRKEDQQYELNSRPTGLCVIINNKDFGPGKERRGTDRDAESLAKVFSWLGFRALMCRDQTKDQMERALKCFSSQSELAQLQEFDVEEWSDGAFAALKEAPRHGDAFICCILSHGGKGVVFGVDQQPLSLKQITGTFKPTAQSTLAGKPKVFLIQACQGAQTQRGVLSEDLQADDSCSPFIPEDADVLVAVATVEDHLSMRNIKEGSWFIQAVCQQLKEGCQRSEDIATILHHVNNEVGQKEGSRQPGAVKQMPEVRFTLRKRLVLSPRGD</sequence>
<dbReference type="Pfam" id="PF00656">
    <property type="entry name" value="Peptidase_C14"/>
    <property type="match status" value="2"/>
</dbReference>
<dbReference type="Proteomes" id="UP000694565">
    <property type="component" value="Unplaced"/>
</dbReference>
<evidence type="ECO:0000259" key="6">
    <source>
        <dbReference type="PROSITE" id="PS50207"/>
    </source>
</evidence>
<dbReference type="InterPro" id="IPR029030">
    <property type="entry name" value="Caspase-like_dom_sf"/>
</dbReference>
<dbReference type="InterPro" id="IPR001309">
    <property type="entry name" value="Pept_C14_p20"/>
</dbReference>
<dbReference type="GeneID" id="117746199"/>
<dbReference type="SUPFAM" id="SSF47986">
    <property type="entry name" value="DEATH domain"/>
    <property type="match status" value="1"/>
</dbReference>
<evidence type="ECO:0000256" key="4">
    <source>
        <dbReference type="RuleBase" id="RU003971"/>
    </source>
</evidence>
<evidence type="ECO:0000313" key="9">
    <source>
        <dbReference type="Ensembl" id="ENSCLMP00005030767.1"/>
    </source>
</evidence>
<protein>
    <recommendedName>
        <fullName evidence="11">Caspase 8</fullName>
    </recommendedName>
</protein>
<dbReference type="GO" id="GO:0006508">
    <property type="term" value="P:proteolysis"/>
    <property type="evidence" value="ECO:0007669"/>
    <property type="project" value="InterPro"/>
</dbReference>
<dbReference type="PROSITE" id="PS50209">
    <property type="entry name" value="CARD"/>
    <property type="match status" value="1"/>
</dbReference>
<evidence type="ECO:0000259" key="7">
    <source>
        <dbReference type="PROSITE" id="PS50208"/>
    </source>
</evidence>
<dbReference type="PROSITE" id="PS50208">
    <property type="entry name" value="CASPASE_P20"/>
    <property type="match status" value="1"/>
</dbReference>
<comment type="similarity">
    <text evidence="1 4">Belongs to the peptidase C14A family.</text>
</comment>
<gene>
    <name evidence="9" type="primary">LOC117746199</name>
</gene>
<evidence type="ECO:0000256" key="1">
    <source>
        <dbReference type="ARBA" id="ARBA00010134"/>
    </source>
</evidence>
<feature type="domain" description="CARD" evidence="8">
    <location>
        <begin position="1"/>
        <end position="78"/>
    </location>
</feature>
<dbReference type="GeneTree" id="ENSGT00940000164225"/>
<evidence type="ECO:0000256" key="5">
    <source>
        <dbReference type="SAM" id="MobiDB-lite"/>
    </source>
</evidence>
<dbReference type="InterPro" id="IPR001315">
    <property type="entry name" value="CARD"/>
</dbReference>
<reference evidence="9" key="1">
    <citation type="submission" date="2025-08" db="UniProtKB">
        <authorList>
            <consortium name="Ensembl"/>
        </authorList>
    </citation>
    <scope>IDENTIFICATION</scope>
</reference>
<proteinExistence type="inferred from homology"/>
<dbReference type="Gene3D" id="1.10.533.10">
    <property type="entry name" value="Death Domain, Fas"/>
    <property type="match status" value="1"/>
</dbReference>
<dbReference type="InterPro" id="IPR033139">
    <property type="entry name" value="Caspase_cys_AS"/>
</dbReference>
<feature type="domain" description="Caspase family p10" evidence="6">
    <location>
        <begin position="299"/>
        <end position="386"/>
    </location>
</feature>
<accession>A0A8C3G312</accession>
<feature type="active site" evidence="3">
    <location>
        <position position="232"/>
    </location>
</feature>
<feature type="domain" description="Caspase family p20" evidence="7">
    <location>
        <begin position="133"/>
        <end position="279"/>
    </location>
</feature>
<keyword evidence="2" id="KW-0053">Apoptosis</keyword>
<dbReference type="InterPro" id="IPR011029">
    <property type="entry name" value="DEATH-like_dom_sf"/>
</dbReference>